<name>A0ABT2A6J0_9BURK</name>
<organism evidence="2 3">
    <name type="scientific">Massilia norwichensis</name>
    <dbReference type="NCBI Taxonomy" id="1442366"/>
    <lineage>
        <taxon>Bacteria</taxon>
        <taxon>Pseudomonadati</taxon>
        <taxon>Pseudomonadota</taxon>
        <taxon>Betaproteobacteria</taxon>
        <taxon>Burkholderiales</taxon>
        <taxon>Oxalobacteraceae</taxon>
        <taxon>Telluria group</taxon>
        <taxon>Massilia</taxon>
    </lineage>
</organism>
<dbReference type="InterPro" id="IPR043749">
    <property type="entry name" value="DUF5694"/>
</dbReference>
<feature type="signal peptide" evidence="1">
    <location>
        <begin position="1"/>
        <end position="25"/>
    </location>
</feature>
<dbReference type="EMBL" id="JANUGX010000011">
    <property type="protein sequence ID" value="MCS0589801.1"/>
    <property type="molecule type" value="Genomic_DNA"/>
</dbReference>
<evidence type="ECO:0000313" key="2">
    <source>
        <dbReference type="EMBL" id="MCS0589801.1"/>
    </source>
</evidence>
<comment type="caution">
    <text evidence="2">The sequence shown here is derived from an EMBL/GenBank/DDBJ whole genome shotgun (WGS) entry which is preliminary data.</text>
</comment>
<protein>
    <submittedName>
        <fullName evidence="2">DUF5694 domain-containing protein</fullName>
    </submittedName>
</protein>
<keyword evidence="3" id="KW-1185">Reference proteome</keyword>
<evidence type="ECO:0000256" key="1">
    <source>
        <dbReference type="SAM" id="SignalP"/>
    </source>
</evidence>
<proteinExistence type="predicted"/>
<dbReference type="RefSeq" id="WP_258845563.1">
    <property type="nucleotide sequence ID" value="NZ_JANUGX010000011.1"/>
</dbReference>
<dbReference type="Proteomes" id="UP001205560">
    <property type="component" value="Unassembled WGS sequence"/>
</dbReference>
<keyword evidence="1" id="KW-0732">Signal</keyword>
<gene>
    <name evidence="2" type="ORF">NX782_11370</name>
</gene>
<dbReference type="Pfam" id="PF18950">
    <property type="entry name" value="DUF5694"/>
    <property type="match status" value="1"/>
</dbReference>
<sequence>MGKWTKWIWGAIAAAPLAVPVAAHAQSQIDLTVLDRDMVGARAQVLVLGTVHLREMPKSFKPAALDGVLDRLAGFRPEIITIEDEPGEDCDLALRQPAKYGTDFCTAPAEAREATGLEIPAALDEVRKTLKAWPAQPTPPAPAQRRRLAALFLAANEPVSAYVQWLRLPEAERHAGDSLSAALVEQLERLGKRNNESIQIAARLASRLGLEQVHAVDNHTGDKIDVPDIKPFLKALEAAWASGAAALDAMNKREEPLKAAPDLLPLYRSVNDPQSLRVLAEGNIVPAMRSPSPEGYPRMFVGGWEVRNLRMVANIRETFRERPAARVLSIVGASHKPWFDAWLGQLQGVDIVDAAAVLK</sequence>
<evidence type="ECO:0000313" key="3">
    <source>
        <dbReference type="Proteomes" id="UP001205560"/>
    </source>
</evidence>
<feature type="chain" id="PRO_5046467568" evidence="1">
    <location>
        <begin position="26"/>
        <end position="359"/>
    </location>
</feature>
<reference evidence="2 3" key="1">
    <citation type="submission" date="2022-08" db="EMBL/GenBank/DDBJ databases">
        <title>Reclassification of Massilia species as members of the genera Telluria, Duganella, Pseudoduganella, Mokoshia gen. nov. and Zemynaea gen. nov. using orthogonal and non-orthogonal genome-based approaches.</title>
        <authorList>
            <person name="Bowman J.P."/>
        </authorList>
    </citation>
    <scope>NUCLEOTIDE SEQUENCE [LARGE SCALE GENOMIC DNA]</scope>
    <source>
        <strain evidence="2 3">LMG 28164</strain>
    </source>
</reference>
<accession>A0ABT2A6J0</accession>